<dbReference type="Pfam" id="PF01578">
    <property type="entry name" value="Cytochrom_C_asm"/>
    <property type="match status" value="1"/>
</dbReference>
<dbReference type="RefSeq" id="WP_013495688.1">
    <property type="nucleotide sequence ID" value="NC_014831.1"/>
</dbReference>
<dbReference type="GO" id="GO:0017004">
    <property type="term" value="P:cytochrome complex assembly"/>
    <property type="evidence" value="ECO:0007669"/>
    <property type="project" value="UniProtKB-KW"/>
</dbReference>
<dbReference type="AlphaFoldDB" id="E6SLT4"/>
<dbReference type="OrthoDB" id="9814290at2"/>
<evidence type="ECO:0000313" key="10">
    <source>
        <dbReference type="EMBL" id="ADU51383.1"/>
    </source>
</evidence>
<dbReference type="EMBL" id="CP002344">
    <property type="protein sequence ID" value="ADU51383.1"/>
    <property type="molecule type" value="Genomic_DNA"/>
</dbReference>
<dbReference type="eggNOG" id="COG0755">
    <property type="taxonomic scope" value="Bacteria"/>
</dbReference>
<evidence type="ECO:0000313" key="11">
    <source>
        <dbReference type="Proteomes" id="UP000008915"/>
    </source>
</evidence>
<feature type="transmembrane region" description="Helical" evidence="8">
    <location>
        <begin position="7"/>
        <end position="27"/>
    </location>
</feature>
<feature type="transmembrane region" description="Helical" evidence="8">
    <location>
        <begin position="144"/>
        <end position="164"/>
    </location>
</feature>
<evidence type="ECO:0000259" key="9">
    <source>
        <dbReference type="Pfam" id="PF01578"/>
    </source>
</evidence>
<reference evidence="10 11" key="1">
    <citation type="journal article" date="2010" name="Stand. Genomic Sci.">
        <title>Complete genome sequence of Thermaerobacter marianensis type strain (7p75a).</title>
        <authorList>
            <person name="Han C."/>
            <person name="Gu W."/>
            <person name="Zhang X."/>
            <person name="Lapidus A."/>
            <person name="Nolan M."/>
            <person name="Copeland A."/>
            <person name="Lucas S."/>
            <person name="Del Rio T.G."/>
            <person name="Tice H."/>
            <person name="Cheng J.F."/>
            <person name="Tapia R."/>
            <person name="Goodwin L."/>
            <person name="Pitluck S."/>
            <person name="Pagani I."/>
            <person name="Ivanova N."/>
            <person name="Mavromatis K."/>
            <person name="Mikhailova N."/>
            <person name="Pati A."/>
            <person name="Chen A."/>
            <person name="Palaniappan K."/>
            <person name="Land M."/>
            <person name="Hauser L."/>
            <person name="Chang Y.J."/>
            <person name="Jeffries C.D."/>
            <person name="Schneider S."/>
            <person name="Rohde M."/>
            <person name="Goker M."/>
            <person name="Pukall R."/>
            <person name="Woyke T."/>
            <person name="Bristow J."/>
            <person name="Eisen J.A."/>
            <person name="Markowitz V."/>
            <person name="Hugenholtz P."/>
            <person name="Kyrpides N.C."/>
            <person name="Klenk H.P."/>
            <person name="Detter J.C."/>
        </authorList>
    </citation>
    <scope>NUCLEOTIDE SEQUENCE [LARGE SCALE GENOMIC DNA]</scope>
    <source>
        <strain evidence="11">ATCC 700841 / DSM 12885 / JCM 10246 / 7p75a</strain>
    </source>
</reference>
<organism evidence="10 11">
    <name type="scientific">Thermaerobacter marianensis (strain ATCC 700841 / DSM 12885 / JCM 10246 / 7p75a)</name>
    <dbReference type="NCBI Taxonomy" id="644966"/>
    <lineage>
        <taxon>Bacteria</taxon>
        <taxon>Bacillati</taxon>
        <taxon>Bacillota</taxon>
        <taxon>Clostridia</taxon>
        <taxon>Eubacteriales</taxon>
        <taxon>Clostridiales Family XVII. Incertae Sedis</taxon>
        <taxon>Thermaerobacter</taxon>
    </lineage>
</organism>
<keyword evidence="5" id="KW-0201">Cytochrome c-type biogenesis</keyword>
<protein>
    <recommendedName>
        <fullName evidence="3">Heme exporter protein C</fullName>
    </recommendedName>
</protein>
<feature type="transmembrane region" description="Helical" evidence="8">
    <location>
        <begin position="77"/>
        <end position="100"/>
    </location>
</feature>
<dbReference type="PANTHER" id="PTHR30071:SF1">
    <property type="entry name" value="CYTOCHROME B_B6 PROTEIN-RELATED"/>
    <property type="match status" value="1"/>
</dbReference>
<keyword evidence="7 8" id="KW-0472">Membrane</keyword>
<dbReference type="GO" id="GO:0015232">
    <property type="term" value="F:heme transmembrane transporter activity"/>
    <property type="evidence" value="ECO:0007669"/>
    <property type="project" value="InterPro"/>
</dbReference>
<evidence type="ECO:0000256" key="5">
    <source>
        <dbReference type="ARBA" id="ARBA00022748"/>
    </source>
</evidence>
<keyword evidence="6 8" id="KW-1133">Transmembrane helix</keyword>
<dbReference type="KEGG" id="tmr:Tmar_1270"/>
<evidence type="ECO:0000256" key="4">
    <source>
        <dbReference type="ARBA" id="ARBA00022692"/>
    </source>
</evidence>
<sequence>MSRLAAGFLVTTYAALVGALYMAFRYAPPERVMGNVQRIFYFHVAAAWVGFLAFAIVFGASIAYLRRPQPRWDGLAAAAAELGVLFTTITLLMGSLWARAVWGVWWTWDPKLTTTLILWFLYAGYLLIRAAVDDPAARGRYSAVLGIAGFLNVPIVYMSSVWWVSIHPVLREGGDMNLDPAMHLALQAAVGAFTLLFFLLLSQRVRLARLADEIRHRLRAGVEEG</sequence>
<dbReference type="PRINTS" id="PR01386">
    <property type="entry name" value="CCMCBIOGNSIS"/>
</dbReference>
<gene>
    <name evidence="10" type="ordered locus">Tmar_1270</name>
</gene>
<dbReference type="InterPro" id="IPR002541">
    <property type="entry name" value="Cyt_c_assembly"/>
</dbReference>
<dbReference type="InterPro" id="IPR045062">
    <property type="entry name" value="Cyt_c_biogenesis_CcsA/CcmC"/>
</dbReference>
<dbReference type="PANTHER" id="PTHR30071">
    <property type="entry name" value="HEME EXPORTER PROTEIN C"/>
    <property type="match status" value="1"/>
</dbReference>
<keyword evidence="11" id="KW-1185">Reference proteome</keyword>
<dbReference type="Proteomes" id="UP000008915">
    <property type="component" value="Chromosome"/>
</dbReference>
<name>E6SLT4_THEM7</name>
<evidence type="ECO:0000256" key="3">
    <source>
        <dbReference type="ARBA" id="ARBA00016463"/>
    </source>
</evidence>
<evidence type="ECO:0000256" key="7">
    <source>
        <dbReference type="ARBA" id="ARBA00023136"/>
    </source>
</evidence>
<evidence type="ECO:0000256" key="8">
    <source>
        <dbReference type="SAM" id="Phobius"/>
    </source>
</evidence>
<dbReference type="GO" id="GO:0005886">
    <property type="term" value="C:plasma membrane"/>
    <property type="evidence" value="ECO:0007669"/>
    <property type="project" value="TreeGrafter"/>
</dbReference>
<dbReference type="HOGENOM" id="CLU_066538_1_0_9"/>
<evidence type="ECO:0000256" key="6">
    <source>
        <dbReference type="ARBA" id="ARBA00022989"/>
    </source>
</evidence>
<feature type="transmembrane region" description="Helical" evidence="8">
    <location>
        <begin position="184"/>
        <end position="201"/>
    </location>
</feature>
<evidence type="ECO:0000256" key="1">
    <source>
        <dbReference type="ARBA" id="ARBA00004141"/>
    </source>
</evidence>
<proteinExistence type="inferred from homology"/>
<accession>E6SLT4</accession>
<dbReference type="GO" id="GO:0020037">
    <property type="term" value="F:heme binding"/>
    <property type="evidence" value="ECO:0007669"/>
    <property type="project" value="InterPro"/>
</dbReference>
<comment type="similarity">
    <text evidence="2">Belongs to the CcmC/CycZ/HelC family.</text>
</comment>
<feature type="transmembrane region" description="Helical" evidence="8">
    <location>
        <begin position="112"/>
        <end position="132"/>
    </location>
</feature>
<dbReference type="STRING" id="644966.Tmar_1270"/>
<keyword evidence="4 8" id="KW-0812">Transmembrane</keyword>
<reference evidence="11" key="2">
    <citation type="journal article" date="2010" name="Stand. Genomic Sci.">
        <title>Complete genome sequence of Thermaerobacter marianensis type strain (7p75aT).</title>
        <authorList>
            <person name="Han C."/>
            <person name="Gu W."/>
            <person name="Zhang X."/>
            <person name="Lapidus A."/>
            <person name="Nolan M."/>
            <person name="Copeland A."/>
            <person name="Lucas S."/>
            <person name="Glavina Del Rio T."/>
            <person name="Tice H."/>
            <person name="Cheng J."/>
            <person name="Tapia R."/>
            <person name="Goodwin L."/>
            <person name="Pitluck S."/>
            <person name="Pagani I."/>
            <person name="Ivanova N."/>
            <person name="Mavromatis K."/>
            <person name="Mikhailova N."/>
            <person name="Pati A."/>
            <person name="Chen A."/>
            <person name="Palaniappan K."/>
            <person name="Land M."/>
            <person name="Hauser L."/>
            <person name="Chang Y."/>
            <person name="Jeffries C."/>
            <person name="Schneider S."/>
            <person name="Rohde M."/>
            <person name="Goker M."/>
            <person name="Pukall R."/>
            <person name="Woyke T."/>
            <person name="Bristow J."/>
            <person name="Eisen J."/>
            <person name="Markowitz V."/>
            <person name="Hugenholtz P."/>
            <person name="Kyrpides N."/>
            <person name="Klenk H."/>
            <person name="Detter J."/>
        </authorList>
    </citation>
    <scope>NUCLEOTIDE SEQUENCE [LARGE SCALE GENOMIC DNA]</scope>
    <source>
        <strain evidence="11">ATCC 700841 / DSM 12885 / JCM 10246 / 7p75a</strain>
    </source>
</reference>
<feature type="domain" description="Cytochrome c assembly protein" evidence="9">
    <location>
        <begin position="7"/>
        <end position="165"/>
    </location>
</feature>
<dbReference type="InterPro" id="IPR003557">
    <property type="entry name" value="Cyt_c_biogenesis_CcmC"/>
</dbReference>
<comment type="subcellular location">
    <subcellularLocation>
        <location evidence="1">Membrane</location>
        <topology evidence="1">Multi-pass membrane protein</topology>
    </subcellularLocation>
</comment>
<evidence type="ECO:0000256" key="2">
    <source>
        <dbReference type="ARBA" id="ARBA00005840"/>
    </source>
</evidence>
<feature type="transmembrane region" description="Helical" evidence="8">
    <location>
        <begin position="39"/>
        <end position="65"/>
    </location>
</feature>